<protein>
    <submittedName>
        <fullName evidence="2">Uncharacterized protein</fullName>
    </submittedName>
</protein>
<reference evidence="2" key="1">
    <citation type="journal article" date="2018" name="Jun Wu Xue Bao">
        <title>Mitochondrial genome sequencing and Polymorphism analysis of Pleurotus geesteranus.</title>
        <authorList>
            <person name="Ye L.-Y."/>
            <person name="Megn G.-L."/>
            <person name="Cheng B."/>
            <person name="Zhao L.-L."/>
            <person name="Xie F."/>
            <person name="Wu X.-P."/>
        </authorList>
    </citation>
    <scope>NUCLEOTIDE SEQUENCE</scope>
    <source>
        <strain evidence="2">X2</strain>
    </source>
</reference>
<evidence type="ECO:0000256" key="1">
    <source>
        <dbReference type="SAM" id="Phobius"/>
    </source>
</evidence>
<keyword evidence="1" id="KW-1133">Transmembrane helix</keyword>
<name>A0A4D5XWU7_PLEPU</name>
<keyword evidence="2" id="KW-0496">Mitochondrion</keyword>
<evidence type="ECO:0000313" key="2">
    <source>
        <dbReference type="EMBL" id="QBS47757.1"/>
    </source>
</evidence>
<reference evidence="2" key="2">
    <citation type="submission" date="2018-04" db="EMBL/GenBank/DDBJ databases">
        <authorList>
            <person name="Ye L."/>
            <person name="Wu X."/>
        </authorList>
    </citation>
    <scope>NUCLEOTIDE SEQUENCE</scope>
    <source>
        <strain evidence="2">X2</strain>
    </source>
</reference>
<geneLocation type="mitochondrion" evidence="2"/>
<dbReference type="EMBL" id="MH211600">
    <property type="protein sequence ID" value="QBS47757.1"/>
    <property type="molecule type" value="Genomic_DNA"/>
</dbReference>
<organism evidence="2">
    <name type="scientific">Pleurotus pulmonarius</name>
    <name type="common">Indian oyster mushroom</name>
    <dbReference type="NCBI Taxonomy" id="28995"/>
    <lineage>
        <taxon>Eukaryota</taxon>
        <taxon>Fungi</taxon>
        <taxon>Dikarya</taxon>
        <taxon>Basidiomycota</taxon>
        <taxon>Agaricomycotina</taxon>
        <taxon>Agaricomycetes</taxon>
        <taxon>Agaricomycetidae</taxon>
        <taxon>Agaricales</taxon>
        <taxon>Pleurotineae</taxon>
        <taxon>Pleurotaceae</taxon>
        <taxon>Pleurotus</taxon>
    </lineage>
</organism>
<keyword evidence="1" id="KW-0472">Membrane</keyword>
<keyword evidence="1" id="KW-0812">Transmembrane</keyword>
<sequence>MKNIKLKILRFLKTVTSYLDTKFKILKNKHFKLTKPTVKKILSLSNLNINLNLKHSISSLFSAGFQNLQFSKHTLLNGKDTSDLVQVLRKGWVSTQVNCLFAMSLIKKTLIINFIRKYYNLICNSYFFIYLFLLALILFYVKFYSSVVRIKSGSEILKFFNVDNKFWFSNNNFGPYGEMFNTIINNLFDKFKFILEPLPVNYSNEILANQIHDLSILLFILSVLITVLLILLLFNILILINMDKIIKIFKNKFILFYLEWNKKVISIEVFLLGGSILYFMYTLSKGILFIATHPINF</sequence>
<feature type="transmembrane region" description="Helical" evidence="1">
    <location>
        <begin position="263"/>
        <end position="281"/>
    </location>
</feature>
<gene>
    <name evidence="2" type="primary">orf297</name>
</gene>
<accession>A0A4D5XWU7</accession>
<feature type="transmembrane region" description="Helical" evidence="1">
    <location>
        <begin position="216"/>
        <end position="242"/>
    </location>
</feature>
<dbReference type="AlphaFoldDB" id="A0A4D5XWU7"/>
<feature type="transmembrane region" description="Helical" evidence="1">
    <location>
        <begin position="118"/>
        <end position="141"/>
    </location>
</feature>
<proteinExistence type="predicted"/>